<keyword evidence="17" id="KW-0393">Immunoglobulin domain</keyword>
<evidence type="ECO:0000256" key="12">
    <source>
        <dbReference type="ARBA" id="ARBA00023136"/>
    </source>
</evidence>
<keyword evidence="15" id="KW-0675">Receptor</keyword>
<keyword evidence="8" id="KW-0547">Nucleotide-binding</keyword>
<evidence type="ECO:0000256" key="10">
    <source>
        <dbReference type="ARBA" id="ARBA00022840"/>
    </source>
</evidence>
<comment type="subcellular location">
    <subcellularLocation>
        <location evidence="1">Membrane</location>
        <topology evidence="1">Single-pass membrane protein</topology>
    </subcellularLocation>
</comment>
<keyword evidence="11 19" id="KW-1133">Transmembrane helix</keyword>
<dbReference type="InterPro" id="IPR013783">
    <property type="entry name" value="Ig-like_fold"/>
</dbReference>
<dbReference type="InterPro" id="IPR013098">
    <property type="entry name" value="Ig_I-set"/>
</dbReference>
<evidence type="ECO:0000256" key="9">
    <source>
        <dbReference type="ARBA" id="ARBA00022777"/>
    </source>
</evidence>
<evidence type="ECO:0000256" key="14">
    <source>
        <dbReference type="ARBA" id="ARBA00023157"/>
    </source>
</evidence>
<keyword evidence="23" id="KW-1185">Reference proteome</keyword>
<keyword evidence="13" id="KW-0829">Tyrosine-protein kinase</keyword>
<dbReference type="Gene3D" id="2.60.40.10">
    <property type="entry name" value="Immunoglobulins"/>
    <property type="match status" value="3"/>
</dbReference>
<dbReference type="FunFam" id="2.60.40.10:FF:000020">
    <property type="entry name" value="Fibroblast growth factor receptor"/>
    <property type="match status" value="1"/>
</dbReference>
<evidence type="ECO:0000256" key="11">
    <source>
        <dbReference type="ARBA" id="ARBA00022989"/>
    </source>
</evidence>
<dbReference type="GO" id="GO:0005524">
    <property type="term" value="F:ATP binding"/>
    <property type="evidence" value="ECO:0007669"/>
    <property type="project" value="UniProtKB-KW"/>
</dbReference>
<evidence type="ECO:0000256" key="19">
    <source>
        <dbReference type="SAM" id="Phobius"/>
    </source>
</evidence>
<dbReference type="FunFam" id="2.60.40.10:FF:000032">
    <property type="entry name" value="palladin isoform X1"/>
    <property type="match status" value="1"/>
</dbReference>
<keyword evidence="6 20" id="KW-0732">Signal</keyword>
<gene>
    <name evidence="22" type="ORF">O3P69_008569</name>
</gene>
<evidence type="ECO:0000256" key="20">
    <source>
        <dbReference type="SAM" id="SignalP"/>
    </source>
</evidence>
<comment type="caution">
    <text evidence="22">The sequence shown here is derived from an EMBL/GenBank/DDBJ whole genome shotgun (WGS) entry which is preliminary data.</text>
</comment>
<keyword evidence="3" id="KW-0597">Phosphoprotein</keyword>
<dbReference type="InterPro" id="IPR003599">
    <property type="entry name" value="Ig_sub"/>
</dbReference>
<dbReference type="Pfam" id="PF07679">
    <property type="entry name" value="I-set"/>
    <property type="match status" value="2"/>
</dbReference>
<dbReference type="PROSITE" id="PS50835">
    <property type="entry name" value="IG_LIKE"/>
    <property type="match status" value="3"/>
</dbReference>
<dbReference type="EMBL" id="JARAKH010000049">
    <property type="protein sequence ID" value="KAK8375928.1"/>
    <property type="molecule type" value="Genomic_DNA"/>
</dbReference>
<evidence type="ECO:0000256" key="16">
    <source>
        <dbReference type="ARBA" id="ARBA00023180"/>
    </source>
</evidence>
<keyword evidence="9" id="KW-0418">Kinase</keyword>
<evidence type="ECO:0000256" key="15">
    <source>
        <dbReference type="ARBA" id="ARBA00023170"/>
    </source>
</evidence>
<dbReference type="CDD" id="cd00096">
    <property type="entry name" value="Ig"/>
    <property type="match status" value="1"/>
</dbReference>
<dbReference type="SMART" id="SM00408">
    <property type="entry name" value="IGc2"/>
    <property type="match status" value="3"/>
</dbReference>
<dbReference type="SMART" id="SM00409">
    <property type="entry name" value="IG"/>
    <property type="match status" value="3"/>
</dbReference>
<dbReference type="EC" id="2.7.10.1" evidence="2"/>
<keyword evidence="4" id="KW-0808">Transferase</keyword>
<organism evidence="22 23">
    <name type="scientific">Scylla paramamosain</name>
    <name type="common">Mud crab</name>
    <dbReference type="NCBI Taxonomy" id="85552"/>
    <lineage>
        <taxon>Eukaryota</taxon>
        <taxon>Metazoa</taxon>
        <taxon>Ecdysozoa</taxon>
        <taxon>Arthropoda</taxon>
        <taxon>Crustacea</taxon>
        <taxon>Multicrustacea</taxon>
        <taxon>Malacostraca</taxon>
        <taxon>Eumalacostraca</taxon>
        <taxon>Eucarida</taxon>
        <taxon>Decapoda</taxon>
        <taxon>Pleocyemata</taxon>
        <taxon>Brachyura</taxon>
        <taxon>Eubrachyura</taxon>
        <taxon>Portunoidea</taxon>
        <taxon>Portunidae</taxon>
        <taxon>Portuninae</taxon>
        <taxon>Scylla</taxon>
    </lineage>
</organism>
<dbReference type="GO" id="GO:0016020">
    <property type="term" value="C:membrane"/>
    <property type="evidence" value="ECO:0007669"/>
    <property type="project" value="UniProtKB-SubCell"/>
</dbReference>
<keyword evidence="5 19" id="KW-0812">Transmembrane</keyword>
<dbReference type="InterPro" id="IPR003598">
    <property type="entry name" value="Ig_sub2"/>
</dbReference>
<name>A0AAW0SKQ0_SCYPA</name>
<evidence type="ECO:0000256" key="8">
    <source>
        <dbReference type="ARBA" id="ARBA00022741"/>
    </source>
</evidence>
<evidence type="ECO:0000256" key="1">
    <source>
        <dbReference type="ARBA" id="ARBA00004167"/>
    </source>
</evidence>
<evidence type="ECO:0000256" key="5">
    <source>
        <dbReference type="ARBA" id="ARBA00022692"/>
    </source>
</evidence>
<keyword evidence="7" id="KW-0677">Repeat</keyword>
<keyword evidence="12 19" id="KW-0472">Membrane</keyword>
<dbReference type="InterPro" id="IPR013151">
    <property type="entry name" value="Immunoglobulin_dom"/>
</dbReference>
<dbReference type="PANTHER" id="PTHR19890:SF10">
    <property type="entry name" value="FIBROBLAST GROWTH FACTOR RECEPTOR-LIKE 1"/>
    <property type="match status" value="1"/>
</dbReference>
<evidence type="ECO:0000256" key="4">
    <source>
        <dbReference type="ARBA" id="ARBA00022679"/>
    </source>
</evidence>
<keyword evidence="10" id="KW-0067">ATP-binding</keyword>
<feature type="domain" description="Ig-like" evidence="21">
    <location>
        <begin position="236"/>
        <end position="367"/>
    </location>
</feature>
<sequence>MAGRTLPLLLIVMATCSFTLAIKDAPRRTTQKSSEQKTAQVGEDVRLSCPIDGTPQPIYEWTKGEEVIPEEGWERMKLQGKILKIREVTLGDQGVYVCSAVNGFGKEIFTITLTVTDPLSSSSSAAGPFPGGLPPEFTQLLPPVPGKIDKPVGHNVKLKCQVSGEPEPSITWFKDGMELREGPLGGESRLTRHYLHLMDLRPQDAGTYTCAAANPLGAAAANWTLRVIDQARPREPEFNPQDPANTTVPVGKSATLQCSGNSEVVPHIKWLRRLEDGSHEAEHIPDNETLKWKGHRYVVLQATQVLTPGDGSFYTKVLPHPVLEWPDITVLYLLLLVIPHVTEQNSGVYVCTATNNFGLAYRQAQLSVYDESAGSNTLILVVGLVCVVALIAVIIVVVMVRKVQTTKPPPPPSSNEGALLPPQPINQAKVQPPPSHHPRYVPGIHNTQQQQQQQAPHGHSVGPEGPLLQYAGGVVHLPPQSSMTGNGQGAQPIIVYQDPATAASVYIAQRPPTQAATASRPEYQYQHLDVI</sequence>
<evidence type="ECO:0000256" key="3">
    <source>
        <dbReference type="ARBA" id="ARBA00022553"/>
    </source>
</evidence>
<evidence type="ECO:0000313" key="22">
    <source>
        <dbReference type="EMBL" id="KAK8375928.1"/>
    </source>
</evidence>
<reference evidence="22 23" key="1">
    <citation type="submission" date="2023-03" db="EMBL/GenBank/DDBJ databases">
        <title>High-quality genome of Scylla paramamosain provides insights in environmental adaptation.</title>
        <authorList>
            <person name="Zhang L."/>
        </authorList>
    </citation>
    <scope>NUCLEOTIDE SEQUENCE [LARGE SCALE GENOMIC DNA]</scope>
    <source>
        <strain evidence="22">LZ_2023a</strain>
        <tissue evidence="22">Muscle</tissue>
    </source>
</reference>
<dbReference type="AlphaFoldDB" id="A0AAW0SKQ0"/>
<dbReference type="Pfam" id="PF00047">
    <property type="entry name" value="ig"/>
    <property type="match status" value="1"/>
</dbReference>
<evidence type="ECO:0000256" key="17">
    <source>
        <dbReference type="ARBA" id="ARBA00023319"/>
    </source>
</evidence>
<feature type="transmembrane region" description="Helical" evidence="19">
    <location>
        <begin position="378"/>
        <end position="400"/>
    </location>
</feature>
<evidence type="ECO:0000313" key="23">
    <source>
        <dbReference type="Proteomes" id="UP001487740"/>
    </source>
</evidence>
<dbReference type="Proteomes" id="UP001487740">
    <property type="component" value="Unassembled WGS sequence"/>
</dbReference>
<dbReference type="InterPro" id="IPR036179">
    <property type="entry name" value="Ig-like_dom_sf"/>
</dbReference>
<feature type="domain" description="Ig-like" evidence="21">
    <location>
        <begin position="135"/>
        <end position="226"/>
    </location>
</feature>
<dbReference type="PANTHER" id="PTHR19890">
    <property type="entry name" value="FIBROBLAST GROWTH FACTOR RECEPTOR"/>
    <property type="match status" value="1"/>
</dbReference>
<evidence type="ECO:0000256" key="7">
    <source>
        <dbReference type="ARBA" id="ARBA00022737"/>
    </source>
</evidence>
<keyword evidence="16" id="KW-0325">Glycoprotein</keyword>
<feature type="region of interest" description="Disordered" evidence="18">
    <location>
        <begin position="405"/>
        <end position="465"/>
    </location>
</feature>
<dbReference type="FunFam" id="2.60.40.10:FF:000016">
    <property type="entry name" value="Fibroblast growth factor receptor"/>
    <property type="match status" value="1"/>
</dbReference>
<dbReference type="SUPFAM" id="SSF48726">
    <property type="entry name" value="Immunoglobulin"/>
    <property type="match status" value="3"/>
</dbReference>
<dbReference type="InterPro" id="IPR007110">
    <property type="entry name" value="Ig-like_dom"/>
</dbReference>
<feature type="chain" id="PRO_5043407490" description="receptor protein-tyrosine kinase" evidence="20">
    <location>
        <begin position="22"/>
        <end position="531"/>
    </location>
</feature>
<proteinExistence type="predicted"/>
<evidence type="ECO:0000259" key="21">
    <source>
        <dbReference type="PROSITE" id="PS50835"/>
    </source>
</evidence>
<evidence type="ECO:0000256" key="2">
    <source>
        <dbReference type="ARBA" id="ARBA00011902"/>
    </source>
</evidence>
<evidence type="ECO:0000256" key="6">
    <source>
        <dbReference type="ARBA" id="ARBA00022729"/>
    </source>
</evidence>
<dbReference type="InterPro" id="IPR052615">
    <property type="entry name" value="FGFRL"/>
</dbReference>
<keyword evidence="14" id="KW-1015">Disulfide bond</keyword>
<protein>
    <recommendedName>
        <fullName evidence="2">receptor protein-tyrosine kinase</fullName>
        <ecNumber evidence="2">2.7.10.1</ecNumber>
    </recommendedName>
</protein>
<feature type="domain" description="Ig-like" evidence="21">
    <location>
        <begin position="26"/>
        <end position="116"/>
    </location>
</feature>
<evidence type="ECO:0000256" key="18">
    <source>
        <dbReference type="SAM" id="MobiDB-lite"/>
    </source>
</evidence>
<feature type="signal peptide" evidence="20">
    <location>
        <begin position="1"/>
        <end position="21"/>
    </location>
</feature>
<dbReference type="GO" id="GO:0004714">
    <property type="term" value="F:transmembrane receptor protein tyrosine kinase activity"/>
    <property type="evidence" value="ECO:0007669"/>
    <property type="project" value="UniProtKB-EC"/>
</dbReference>
<evidence type="ECO:0000256" key="13">
    <source>
        <dbReference type="ARBA" id="ARBA00023137"/>
    </source>
</evidence>
<accession>A0AAW0SKQ0</accession>